<keyword evidence="5" id="KW-0812">Transmembrane</keyword>
<dbReference type="Pfam" id="PF01150">
    <property type="entry name" value="GDA1_CD39"/>
    <property type="match status" value="1"/>
</dbReference>
<dbReference type="Gene3D" id="3.30.420.150">
    <property type="entry name" value="Exopolyphosphatase. Domain 2"/>
    <property type="match status" value="1"/>
</dbReference>
<dbReference type="InterPro" id="IPR000407">
    <property type="entry name" value="GDA1_CD39_NTPase"/>
</dbReference>
<dbReference type="PANTHER" id="PTHR11782:SF83">
    <property type="entry name" value="GUANOSINE-DIPHOSPHATASE"/>
    <property type="match status" value="1"/>
</dbReference>
<dbReference type="EMBL" id="RQTK01001126">
    <property type="protein sequence ID" value="RUS72026.1"/>
    <property type="molecule type" value="Genomic_DNA"/>
</dbReference>
<dbReference type="GO" id="GO:0005886">
    <property type="term" value="C:plasma membrane"/>
    <property type="evidence" value="ECO:0007669"/>
    <property type="project" value="TreeGrafter"/>
</dbReference>
<accession>A0A3S1B4X0</accession>
<comment type="similarity">
    <text evidence="1">Belongs to the GDA1/CD39 NTPase family.</text>
</comment>
<keyword evidence="5" id="KW-0472">Membrane</keyword>
<dbReference type="GO" id="GO:0005524">
    <property type="term" value="F:ATP binding"/>
    <property type="evidence" value="ECO:0007669"/>
    <property type="project" value="UniProtKB-KW"/>
</dbReference>
<evidence type="ECO:0000313" key="6">
    <source>
        <dbReference type="EMBL" id="RUS72026.1"/>
    </source>
</evidence>
<sequence length="554" mass="61763">MYFKMNEIEVKVESTLPDVEPQARYTIKISKNATVEDLLKHMYNESHVPVKRDWHTVTQEKYLLKKGNMVYGSAQHWTGEGGDDKKSCKCNTFFFLAILSFLIGAAGITAICLVRFQRLESITDYAIVFDAGSTHTSMFVYEWNGAKNKGTAVARQIGEKCDAKGRGISSFESNPSEAGDSIMDCLKEAETLIPIDKYSNTPVYLGATADMRLIQLRNPDAAEAILESVRDTFSVSKFKVINPKTSVRIISSADEGIFSWVTSNYLANVFNVEKPWVKGPVTRFQDSSIGAIDLGGASAQITFVPEKGTVIPKGYSHKVKLYGEDYDVYTHSFLCYGAGEMLNTILAELIKAARSSARVIEHVCLPKGYTVTESTSKIFASPCVSGFMRDRNVTFKGVGDQKRCTALLSDTLFNKTLCPYSQCSMNGGYRPPITGPFFVPLSKAENKRNGMDFYSWAQYVSLLLRNNFNFTEDHWNLIDFVSEVSGSEVGWTLGFILNESYSYEVHKNSPKISTLSFSLLMVLFVTFIAASIGMTWIAYEINLFGGFTYMKMSS</sequence>
<feature type="active site" description="Proton acceptor" evidence="3">
    <location>
        <position position="255"/>
    </location>
</feature>
<comment type="caution">
    <text evidence="6">The sequence shown here is derived from an EMBL/GenBank/DDBJ whole genome shotgun (WGS) entry which is preliminary data.</text>
</comment>
<feature type="transmembrane region" description="Helical" evidence="5">
    <location>
        <begin position="517"/>
        <end position="539"/>
    </location>
</feature>
<dbReference type="PANTHER" id="PTHR11782">
    <property type="entry name" value="ADENOSINE/GUANOSINE DIPHOSPHATASE"/>
    <property type="match status" value="1"/>
</dbReference>
<dbReference type="OrthoDB" id="6372431at2759"/>
<dbReference type="GO" id="GO:0017111">
    <property type="term" value="F:ribonucleoside triphosphate phosphatase activity"/>
    <property type="evidence" value="ECO:0007669"/>
    <property type="project" value="TreeGrafter"/>
</dbReference>
<keyword evidence="4" id="KW-0547">Nucleotide-binding</keyword>
<evidence type="ECO:0000313" key="7">
    <source>
        <dbReference type="Proteomes" id="UP000271974"/>
    </source>
</evidence>
<evidence type="ECO:0000256" key="3">
    <source>
        <dbReference type="PIRSR" id="PIRSR600407-1"/>
    </source>
</evidence>
<feature type="binding site" evidence="4">
    <location>
        <begin position="296"/>
        <end position="300"/>
    </location>
    <ligand>
        <name>ATP</name>
        <dbReference type="ChEBI" id="CHEBI:30616"/>
    </ligand>
</feature>
<dbReference type="Proteomes" id="UP000271974">
    <property type="component" value="Unassembled WGS sequence"/>
</dbReference>
<name>A0A3S1B4X0_ELYCH</name>
<evidence type="ECO:0000256" key="1">
    <source>
        <dbReference type="ARBA" id="ARBA00009283"/>
    </source>
</evidence>
<dbReference type="GO" id="GO:0004382">
    <property type="term" value="F:GDP phosphatase activity"/>
    <property type="evidence" value="ECO:0007669"/>
    <property type="project" value="TreeGrafter"/>
</dbReference>
<keyword evidence="2" id="KW-0378">Hydrolase</keyword>
<evidence type="ECO:0000256" key="2">
    <source>
        <dbReference type="ARBA" id="ARBA00022801"/>
    </source>
</evidence>
<gene>
    <name evidence="6" type="ORF">EGW08_020210</name>
</gene>
<dbReference type="STRING" id="188477.A0A3S1B4X0"/>
<evidence type="ECO:0000256" key="5">
    <source>
        <dbReference type="SAM" id="Phobius"/>
    </source>
</evidence>
<protein>
    <recommendedName>
        <fullName evidence="8">Ectonucleoside triphosphate diphosphohydrolase 1</fullName>
    </recommendedName>
</protein>
<feature type="transmembrane region" description="Helical" evidence="5">
    <location>
        <begin position="93"/>
        <end position="114"/>
    </location>
</feature>
<dbReference type="GO" id="GO:0045134">
    <property type="term" value="F:UDP phosphatase activity"/>
    <property type="evidence" value="ECO:0007669"/>
    <property type="project" value="TreeGrafter"/>
</dbReference>
<evidence type="ECO:0008006" key="8">
    <source>
        <dbReference type="Google" id="ProtNLM"/>
    </source>
</evidence>
<evidence type="ECO:0000256" key="4">
    <source>
        <dbReference type="PIRSR" id="PIRSR600407-2"/>
    </source>
</evidence>
<keyword evidence="5" id="KW-1133">Transmembrane helix</keyword>
<organism evidence="6 7">
    <name type="scientific">Elysia chlorotica</name>
    <name type="common">Eastern emerald elysia</name>
    <name type="synonym">Sea slug</name>
    <dbReference type="NCBI Taxonomy" id="188477"/>
    <lineage>
        <taxon>Eukaryota</taxon>
        <taxon>Metazoa</taxon>
        <taxon>Spiralia</taxon>
        <taxon>Lophotrochozoa</taxon>
        <taxon>Mollusca</taxon>
        <taxon>Gastropoda</taxon>
        <taxon>Heterobranchia</taxon>
        <taxon>Euthyneura</taxon>
        <taxon>Panpulmonata</taxon>
        <taxon>Sacoglossa</taxon>
        <taxon>Placobranchoidea</taxon>
        <taxon>Plakobranchidae</taxon>
        <taxon>Elysia</taxon>
    </lineage>
</organism>
<reference evidence="6 7" key="1">
    <citation type="submission" date="2019-01" db="EMBL/GenBank/DDBJ databases">
        <title>A draft genome assembly of the solar-powered sea slug Elysia chlorotica.</title>
        <authorList>
            <person name="Cai H."/>
            <person name="Li Q."/>
            <person name="Fang X."/>
            <person name="Li J."/>
            <person name="Curtis N.E."/>
            <person name="Altenburger A."/>
            <person name="Shibata T."/>
            <person name="Feng M."/>
            <person name="Maeda T."/>
            <person name="Schwartz J.A."/>
            <person name="Shigenobu S."/>
            <person name="Lundholm N."/>
            <person name="Nishiyama T."/>
            <person name="Yang H."/>
            <person name="Hasebe M."/>
            <person name="Li S."/>
            <person name="Pierce S.K."/>
            <person name="Wang J."/>
        </authorList>
    </citation>
    <scope>NUCLEOTIDE SEQUENCE [LARGE SCALE GENOMIC DNA]</scope>
    <source>
        <strain evidence="6">EC2010</strain>
        <tissue evidence="6">Whole organism of an adult</tissue>
    </source>
</reference>
<dbReference type="AlphaFoldDB" id="A0A3S1B4X0"/>
<keyword evidence="4" id="KW-0067">ATP-binding</keyword>
<keyword evidence="7" id="KW-1185">Reference proteome</keyword>
<proteinExistence type="inferred from homology"/>
<dbReference type="GO" id="GO:0009134">
    <property type="term" value="P:nucleoside diphosphate catabolic process"/>
    <property type="evidence" value="ECO:0007669"/>
    <property type="project" value="TreeGrafter"/>
</dbReference>
<dbReference type="Gene3D" id="3.30.420.40">
    <property type="match status" value="1"/>
</dbReference>